<feature type="region of interest" description="Disordered" evidence="1">
    <location>
        <begin position="23"/>
        <end position="67"/>
    </location>
</feature>
<dbReference type="Proteomes" id="UP000315295">
    <property type="component" value="Unassembled WGS sequence"/>
</dbReference>
<evidence type="ECO:0000256" key="1">
    <source>
        <dbReference type="SAM" id="MobiDB-lite"/>
    </source>
</evidence>
<name>A0A540NQ09_MALBA</name>
<proteinExistence type="predicted"/>
<gene>
    <name evidence="2" type="ORF">C1H46_001212</name>
</gene>
<accession>A0A540NQ09</accession>
<comment type="caution">
    <text evidence="2">The sequence shown here is derived from an EMBL/GenBank/DDBJ whole genome shotgun (WGS) entry which is preliminary data.</text>
</comment>
<keyword evidence="3" id="KW-1185">Reference proteome</keyword>
<protein>
    <submittedName>
        <fullName evidence="2">Uncharacterized protein</fullName>
    </submittedName>
</protein>
<reference evidence="2 3" key="1">
    <citation type="journal article" date="2019" name="G3 (Bethesda)">
        <title>Sequencing of a Wild Apple (Malus baccata) Genome Unravels the Differences Between Cultivated and Wild Apple Species Regarding Disease Resistance and Cold Tolerance.</title>
        <authorList>
            <person name="Chen X."/>
        </authorList>
    </citation>
    <scope>NUCLEOTIDE SEQUENCE [LARGE SCALE GENOMIC DNA]</scope>
    <source>
        <strain evidence="3">cv. Shandingzi</strain>
        <tissue evidence="2">Leaves</tissue>
    </source>
</reference>
<dbReference type="AlphaFoldDB" id="A0A540NQ09"/>
<dbReference type="EMBL" id="VIEB01000013">
    <property type="protein sequence ID" value="TQE13128.1"/>
    <property type="molecule type" value="Genomic_DNA"/>
</dbReference>
<evidence type="ECO:0000313" key="3">
    <source>
        <dbReference type="Proteomes" id="UP000315295"/>
    </source>
</evidence>
<organism evidence="2 3">
    <name type="scientific">Malus baccata</name>
    <name type="common">Siberian crab apple</name>
    <name type="synonym">Pyrus baccata</name>
    <dbReference type="NCBI Taxonomy" id="106549"/>
    <lineage>
        <taxon>Eukaryota</taxon>
        <taxon>Viridiplantae</taxon>
        <taxon>Streptophyta</taxon>
        <taxon>Embryophyta</taxon>
        <taxon>Tracheophyta</taxon>
        <taxon>Spermatophyta</taxon>
        <taxon>Magnoliopsida</taxon>
        <taxon>eudicotyledons</taxon>
        <taxon>Gunneridae</taxon>
        <taxon>Pentapetalae</taxon>
        <taxon>rosids</taxon>
        <taxon>fabids</taxon>
        <taxon>Rosales</taxon>
        <taxon>Rosaceae</taxon>
        <taxon>Amygdaloideae</taxon>
        <taxon>Maleae</taxon>
        <taxon>Malus</taxon>
    </lineage>
</organism>
<evidence type="ECO:0000313" key="2">
    <source>
        <dbReference type="EMBL" id="TQE13128.1"/>
    </source>
</evidence>
<sequence>MNELVSSPIEVRIDVFVHDSELGTRRKGENASKEEIVGSREKGDVRGKSEQRVADEERGREREQKGE</sequence>